<feature type="transmembrane region" description="Helical" evidence="2">
    <location>
        <begin position="257"/>
        <end position="276"/>
    </location>
</feature>
<evidence type="ECO:0008006" key="5">
    <source>
        <dbReference type="Google" id="ProtNLM"/>
    </source>
</evidence>
<proteinExistence type="predicted"/>
<feature type="compositionally biased region" description="Low complexity" evidence="1">
    <location>
        <begin position="1"/>
        <end position="18"/>
    </location>
</feature>
<comment type="caution">
    <text evidence="3">The sequence shown here is derived from an EMBL/GenBank/DDBJ whole genome shotgun (WGS) entry which is preliminary data.</text>
</comment>
<dbReference type="Proteomes" id="UP001222932">
    <property type="component" value="Unassembled WGS sequence"/>
</dbReference>
<keyword evidence="4" id="KW-1185">Reference proteome</keyword>
<dbReference type="InterPro" id="IPR010699">
    <property type="entry name" value="DUF1275"/>
</dbReference>
<organism evidence="3 4">
    <name type="scientific">Cutaneotrichosporon spelunceum</name>
    <dbReference type="NCBI Taxonomy" id="1672016"/>
    <lineage>
        <taxon>Eukaryota</taxon>
        <taxon>Fungi</taxon>
        <taxon>Dikarya</taxon>
        <taxon>Basidiomycota</taxon>
        <taxon>Agaricomycotina</taxon>
        <taxon>Tremellomycetes</taxon>
        <taxon>Trichosporonales</taxon>
        <taxon>Trichosporonaceae</taxon>
        <taxon>Cutaneotrichosporon</taxon>
    </lineage>
</organism>
<keyword evidence="2" id="KW-0472">Membrane</keyword>
<dbReference type="Pfam" id="PF06912">
    <property type="entry name" value="DUF1275"/>
    <property type="match status" value="1"/>
</dbReference>
<feature type="transmembrane region" description="Helical" evidence="2">
    <location>
        <begin position="235"/>
        <end position="251"/>
    </location>
</feature>
<feature type="transmembrane region" description="Helical" evidence="2">
    <location>
        <begin position="144"/>
        <end position="167"/>
    </location>
</feature>
<evidence type="ECO:0000313" key="3">
    <source>
        <dbReference type="EMBL" id="GMK59828.1"/>
    </source>
</evidence>
<evidence type="ECO:0000313" key="4">
    <source>
        <dbReference type="Proteomes" id="UP001222932"/>
    </source>
</evidence>
<evidence type="ECO:0000256" key="2">
    <source>
        <dbReference type="SAM" id="Phobius"/>
    </source>
</evidence>
<feature type="transmembrane region" description="Helical" evidence="2">
    <location>
        <begin position="114"/>
        <end position="132"/>
    </location>
</feature>
<protein>
    <recommendedName>
        <fullName evidence="5">DUF1275 domain protein</fullName>
    </recommendedName>
</protein>
<gene>
    <name evidence="3" type="ORF">CspeluHIS016_0900450</name>
</gene>
<dbReference type="PANTHER" id="PTHR37488">
    <property type="entry name" value="DUF1275 DOMAIN-CONTAINING PROTEIN"/>
    <property type="match status" value="1"/>
</dbReference>
<accession>A0AAD3YF55</accession>
<sequence length="282" mass="29818">MLYGSTHSQQSVSSSSSSAPPPSPGSPGTPPDVRELAPLLPRPATGSTESAGAWVHHRVGGWHMVVSNLVLTLATSMLDVVCYAKYSTFSSNQTGNTVILATASLHLRTSPRKCILAATSLLAWLAGALVFGQVRKSRRNTRGWLLASSGVQMGVLLLYVVLISPAAPGAFGLDGRLEWAAMATCAFQSGIQFVMATGVGVREINAATVTASYASLVADPLLFSAAPQQGRDRRVVYLVTFWVGCILGLFFEQHLGAWIAALIVAAVKLLSFAIIYRADEAE</sequence>
<dbReference type="PANTHER" id="PTHR37488:SF2">
    <property type="entry name" value="DUF1275 DOMAIN-CONTAINING PROTEIN"/>
    <property type="match status" value="1"/>
</dbReference>
<keyword evidence="2" id="KW-1133">Transmembrane helix</keyword>
<feature type="transmembrane region" description="Helical" evidence="2">
    <location>
        <begin position="179"/>
        <end position="198"/>
    </location>
</feature>
<evidence type="ECO:0000256" key="1">
    <source>
        <dbReference type="SAM" id="MobiDB-lite"/>
    </source>
</evidence>
<reference evidence="3" key="1">
    <citation type="journal article" date="2023" name="BMC Genomics">
        <title>Chromosome-level genome assemblies of Cutaneotrichosporon spp. (Trichosporonales, Basidiomycota) reveal imbalanced evolution between nucleotide sequences and chromosome synteny.</title>
        <authorList>
            <person name="Kobayashi Y."/>
            <person name="Kayamori A."/>
            <person name="Aoki K."/>
            <person name="Shiwa Y."/>
            <person name="Matsutani M."/>
            <person name="Fujita N."/>
            <person name="Sugita T."/>
            <person name="Iwasaki W."/>
            <person name="Tanaka N."/>
            <person name="Takashima M."/>
        </authorList>
    </citation>
    <scope>NUCLEOTIDE SEQUENCE</scope>
    <source>
        <strain evidence="3">HIS016</strain>
    </source>
</reference>
<keyword evidence="2" id="KW-0812">Transmembrane</keyword>
<name>A0AAD3YF55_9TREE</name>
<feature type="compositionally biased region" description="Pro residues" evidence="1">
    <location>
        <begin position="19"/>
        <end position="30"/>
    </location>
</feature>
<reference evidence="3" key="2">
    <citation type="submission" date="2023-06" db="EMBL/GenBank/DDBJ databases">
        <authorList>
            <person name="Kobayashi Y."/>
            <person name="Kayamori A."/>
            <person name="Aoki K."/>
            <person name="Shiwa Y."/>
            <person name="Fujita N."/>
            <person name="Sugita T."/>
            <person name="Iwasaki W."/>
            <person name="Tanaka N."/>
            <person name="Takashima M."/>
        </authorList>
    </citation>
    <scope>NUCLEOTIDE SEQUENCE</scope>
    <source>
        <strain evidence="3">HIS016</strain>
    </source>
</reference>
<dbReference type="EMBL" id="BTCM01000009">
    <property type="protein sequence ID" value="GMK59828.1"/>
    <property type="molecule type" value="Genomic_DNA"/>
</dbReference>
<dbReference type="AlphaFoldDB" id="A0AAD3YF55"/>
<feature type="region of interest" description="Disordered" evidence="1">
    <location>
        <begin position="1"/>
        <end position="45"/>
    </location>
</feature>